<evidence type="ECO:0000256" key="13">
    <source>
        <dbReference type="ARBA" id="ARBA00023008"/>
    </source>
</evidence>
<dbReference type="GO" id="GO:0015990">
    <property type="term" value="P:electron transport coupled proton transport"/>
    <property type="evidence" value="ECO:0007669"/>
    <property type="project" value="TreeGrafter"/>
</dbReference>
<feature type="transmembrane region" description="Helical" evidence="16">
    <location>
        <begin position="182"/>
        <end position="209"/>
    </location>
</feature>
<dbReference type="GO" id="GO:0006123">
    <property type="term" value="P:mitochondrial electron transport, cytochrome c to oxygen"/>
    <property type="evidence" value="ECO:0007669"/>
    <property type="project" value="TreeGrafter"/>
</dbReference>
<dbReference type="UniPathway" id="UPA00705"/>
<evidence type="ECO:0000256" key="8">
    <source>
        <dbReference type="ARBA" id="ARBA00022723"/>
    </source>
</evidence>
<dbReference type="PRINTS" id="PR01165">
    <property type="entry name" value="CYCOXIDASEI"/>
</dbReference>
<dbReference type="EMBL" id="MH725793">
    <property type="protein sequence ID" value="AYE93124.1"/>
    <property type="molecule type" value="Genomic_DNA"/>
</dbReference>
<feature type="transmembrane region" description="Helical" evidence="16">
    <location>
        <begin position="293"/>
        <end position="316"/>
    </location>
</feature>
<evidence type="ECO:0000256" key="1">
    <source>
        <dbReference type="ARBA" id="ARBA00001971"/>
    </source>
</evidence>
<dbReference type="GO" id="GO:0020037">
    <property type="term" value="F:heme binding"/>
    <property type="evidence" value="ECO:0007669"/>
    <property type="project" value="InterPro"/>
</dbReference>
<dbReference type="AlphaFoldDB" id="A0A386TY28"/>
<feature type="transmembrane region" description="Helical" evidence="16">
    <location>
        <begin position="437"/>
        <end position="463"/>
    </location>
</feature>
<evidence type="ECO:0000256" key="6">
    <source>
        <dbReference type="ARBA" id="ARBA00022660"/>
    </source>
</evidence>
<feature type="transmembrane region" description="Helical" evidence="16">
    <location>
        <begin position="229"/>
        <end position="250"/>
    </location>
</feature>
<feature type="transmembrane region" description="Helical" evidence="16">
    <location>
        <begin position="257"/>
        <end position="278"/>
    </location>
</feature>
<proteinExistence type="inferred from homology"/>
<feature type="transmembrane region" description="Helical" evidence="16">
    <location>
        <begin position="12"/>
        <end position="36"/>
    </location>
</feature>
<dbReference type="InterPro" id="IPR036927">
    <property type="entry name" value="Cyt_c_oxase-like_su1_sf"/>
</dbReference>
<keyword evidence="6 15" id="KW-0679">Respiratory chain</keyword>
<feature type="transmembrane region" description="Helical" evidence="16">
    <location>
        <begin position="56"/>
        <end position="78"/>
    </location>
</feature>
<evidence type="ECO:0000313" key="18">
    <source>
        <dbReference type="EMBL" id="AYE93124.1"/>
    </source>
</evidence>
<organism evidence="18">
    <name type="scientific">Myochromella boudieri</name>
    <dbReference type="NCBI Taxonomy" id="117066"/>
    <lineage>
        <taxon>Eukaryota</taxon>
        <taxon>Fungi</taxon>
        <taxon>Dikarya</taxon>
        <taxon>Basidiomycota</taxon>
        <taxon>Agaricomycotina</taxon>
        <taxon>Agaricomycetes</taxon>
        <taxon>Agaricomycetidae</taxon>
        <taxon>Agaricales</taxon>
        <taxon>Tricholomatineae</taxon>
        <taxon>Lyophyllaceae</taxon>
        <taxon>Myochromella</taxon>
    </lineage>
</organism>
<comment type="similarity">
    <text evidence="15">Belongs to the heme-copper respiratory oxidase family.</text>
</comment>
<evidence type="ECO:0000256" key="12">
    <source>
        <dbReference type="ARBA" id="ARBA00023004"/>
    </source>
</evidence>
<dbReference type="GO" id="GO:0004129">
    <property type="term" value="F:cytochrome-c oxidase activity"/>
    <property type="evidence" value="ECO:0007669"/>
    <property type="project" value="UniProtKB-EC"/>
</dbReference>
<evidence type="ECO:0000256" key="16">
    <source>
        <dbReference type="SAM" id="Phobius"/>
    </source>
</evidence>
<comment type="subcellular location">
    <subcellularLocation>
        <location evidence="2">Membrane</location>
        <topology evidence="2">Multi-pass membrane protein</topology>
    </subcellularLocation>
    <subcellularLocation>
        <location evidence="15">Mitochondrion inner membrane</location>
        <topology evidence="15">Multi-pass membrane protein</topology>
    </subcellularLocation>
</comment>
<evidence type="ECO:0000256" key="10">
    <source>
        <dbReference type="ARBA" id="ARBA00022982"/>
    </source>
</evidence>
<dbReference type="GO" id="GO:0046872">
    <property type="term" value="F:metal ion binding"/>
    <property type="evidence" value="ECO:0007669"/>
    <property type="project" value="UniProtKB-KW"/>
</dbReference>
<comment type="function">
    <text evidence="15">Component of the cytochrome c oxidase, the last enzyme in the mitochondrial electron transport chain which drives oxidative phosphorylation. The respiratory chain contains 3 multisubunit complexes succinate dehydrogenase (complex II, CII), ubiquinol-cytochrome c oxidoreductase (cytochrome b-c1 complex, complex III, CIII) and cytochrome c oxidase (complex IV, CIV), that cooperate to transfer electrons derived from NADH and succinate to molecular oxygen, creating an electrochemical gradient over the inner membrane that drives transmembrane transport and the ATP synthase. Cytochrome c oxidase is the component of the respiratory chain that catalyzes the reduction of oxygen to water. Electrons originating from reduced cytochrome c in the intermembrane space (IMS) are transferred via the dinuclear copper A center (CU(A)) of subunit 2 and heme A of subunit 1 to the active site in subunit 1, a binuclear center (BNC) formed by heme A3 and copper B (CU(B)). The BNC reduces molecular oxygen to 2 water molecules using 4 electrons from cytochrome c in the IMS and 4 protons from the mitochondrial matrix.</text>
</comment>
<evidence type="ECO:0000256" key="15">
    <source>
        <dbReference type="RuleBase" id="RU000369"/>
    </source>
</evidence>
<dbReference type="PROSITE" id="PS50855">
    <property type="entry name" value="COX1"/>
    <property type="match status" value="1"/>
</dbReference>
<keyword evidence="12 15" id="KW-0408">Iron</keyword>
<dbReference type="InterPro" id="IPR033944">
    <property type="entry name" value="Cyt_c_oxase_su1_dom"/>
</dbReference>
<dbReference type="Gene3D" id="1.20.210.10">
    <property type="entry name" value="Cytochrome c oxidase-like, subunit I domain"/>
    <property type="match status" value="1"/>
</dbReference>
<feature type="transmembrane region" description="Helical" evidence="16">
    <location>
        <begin position="328"/>
        <end position="347"/>
    </location>
</feature>
<dbReference type="FunFam" id="1.20.210.10:FF:000001">
    <property type="entry name" value="Cytochrome c oxidase subunit 1"/>
    <property type="match status" value="1"/>
</dbReference>
<keyword evidence="13 15" id="KW-0186">Copper</keyword>
<dbReference type="PANTHER" id="PTHR10422">
    <property type="entry name" value="CYTOCHROME C OXIDASE SUBUNIT 1"/>
    <property type="match status" value="1"/>
</dbReference>
<keyword evidence="14 15" id="KW-0472">Membrane</keyword>
<evidence type="ECO:0000256" key="11">
    <source>
        <dbReference type="ARBA" id="ARBA00022989"/>
    </source>
</evidence>
<keyword evidence="9" id="KW-1278">Translocase</keyword>
<evidence type="ECO:0000256" key="4">
    <source>
        <dbReference type="ARBA" id="ARBA00022448"/>
    </source>
</evidence>
<comment type="cofactor">
    <cofactor evidence="1">
        <name>heme</name>
        <dbReference type="ChEBI" id="CHEBI:30413"/>
    </cofactor>
</comment>
<dbReference type="GO" id="GO:0045277">
    <property type="term" value="C:respiratory chain complex IV"/>
    <property type="evidence" value="ECO:0007669"/>
    <property type="project" value="InterPro"/>
</dbReference>
<feature type="transmembrane region" description="Helical" evidence="16">
    <location>
        <begin position="398"/>
        <end position="417"/>
    </location>
</feature>
<comment type="pathway">
    <text evidence="3 15">Energy metabolism; oxidative phosphorylation.</text>
</comment>
<evidence type="ECO:0000256" key="2">
    <source>
        <dbReference type="ARBA" id="ARBA00004141"/>
    </source>
</evidence>
<accession>A0A386TY28</accession>
<geneLocation type="mitochondrion" evidence="18"/>
<keyword evidence="11 16" id="KW-1133">Transmembrane helix</keyword>
<keyword evidence="15 18" id="KW-0496">Mitochondrion</keyword>
<name>A0A386TY28_9AGAR</name>
<dbReference type="SUPFAM" id="SSF81442">
    <property type="entry name" value="Cytochrome c oxidase subunit I-like"/>
    <property type="match status" value="1"/>
</dbReference>
<gene>
    <name evidence="18" type="ORF">DXG02_000001</name>
</gene>
<evidence type="ECO:0000256" key="14">
    <source>
        <dbReference type="ARBA" id="ARBA00023136"/>
    </source>
</evidence>
<keyword evidence="8 15" id="KW-0479">Metal-binding</keyword>
<evidence type="ECO:0000256" key="9">
    <source>
        <dbReference type="ARBA" id="ARBA00022967"/>
    </source>
</evidence>
<evidence type="ECO:0000256" key="3">
    <source>
        <dbReference type="ARBA" id="ARBA00004673"/>
    </source>
</evidence>
<dbReference type="InterPro" id="IPR000883">
    <property type="entry name" value="Cyt_C_Oxase_1"/>
</dbReference>
<feature type="transmembrane region" description="Helical" evidence="16">
    <location>
        <begin position="367"/>
        <end position="386"/>
    </location>
</feature>
<keyword evidence="15" id="KW-0999">Mitochondrion inner membrane</keyword>
<reference evidence="18" key="1">
    <citation type="submission" date="2018-08" db="EMBL/GenBank/DDBJ databases">
        <title>Comparative mitochondrial genomics of the basidiomycete Termitomyces.</title>
        <authorList>
            <person name="Nieuwenhuis M."/>
        </authorList>
    </citation>
    <scope>NUCLEOTIDE SEQUENCE</scope>
    <source>
        <strain evidence="18">TB01</strain>
    </source>
</reference>
<keyword evidence="5 15" id="KW-0349">Heme</keyword>
<keyword evidence="7 15" id="KW-0812">Transmembrane</keyword>
<dbReference type="PANTHER" id="PTHR10422:SF18">
    <property type="entry name" value="CYTOCHROME C OXIDASE SUBUNIT 1"/>
    <property type="match status" value="1"/>
</dbReference>
<dbReference type="InterPro" id="IPR023616">
    <property type="entry name" value="Cyt_c_oxase-like_su1_dom"/>
</dbReference>
<dbReference type="GO" id="GO:0005743">
    <property type="term" value="C:mitochondrial inner membrane"/>
    <property type="evidence" value="ECO:0007669"/>
    <property type="project" value="UniProtKB-SubCell"/>
</dbReference>
<evidence type="ECO:0000256" key="7">
    <source>
        <dbReference type="ARBA" id="ARBA00022692"/>
    </source>
</evidence>
<protein>
    <recommendedName>
        <fullName evidence="15">Cytochrome c oxidase subunit 1</fullName>
        <ecNumber evidence="15">7.1.1.9</ecNumber>
    </recommendedName>
</protein>
<evidence type="ECO:0000259" key="17">
    <source>
        <dbReference type="PROSITE" id="PS50855"/>
    </source>
</evidence>
<feature type="transmembrane region" description="Helical" evidence="16">
    <location>
        <begin position="99"/>
        <end position="117"/>
    </location>
</feature>
<dbReference type="EC" id="7.1.1.9" evidence="15"/>
<feature type="domain" description="Cytochrome oxidase subunit I profile" evidence="17">
    <location>
        <begin position="1"/>
        <end position="519"/>
    </location>
</feature>
<evidence type="ECO:0000256" key="5">
    <source>
        <dbReference type="ARBA" id="ARBA00022617"/>
    </source>
</evidence>
<keyword evidence="4 15" id="KW-0813">Transport</keyword>
<comment type="catalytic activity">
    <reaction evidence="15">
        <text>4 Fe(II)-[cytochrome c] + O2 + 8 H(+)(in) = 4 Fe(III)-[cytochrome c] + 2 H2O + 4 H(+)(out)</text>
        <dbReference type="Rhea" id="RHEA:11436"/>
        <dbReference type="Rhea" id="RHEA-COMP:10350"/>
        <dbReference type="Rhea" id="RHEA-COMP:14399"/>
        <dbReference type="ChEBI" id="CHEBI:15377"/>
        <dbReference type="ChEBI" id="CHEBI:15378"/>
        <dbReference type="ChEBI" id="CHEBI:15379"/>
        <dbReference type="ChEBI" id="CHEBI:29033"/>
        <dbReference type="ChEBI" id="CHEBI:29034"/>
        <dbReference type="EC" id="7.1.1.9"/>
    </reaction>
</comment>
<dbReference type="CDD" id="cd01663">
    <property type="entry name" value="Cyt_c_Oxidase_I"/>
    <property type="match status" value="1"/>
</dbReference>
<dbReference type="Pfam" id="PF00115">
    <property type="entry name" value="COX1"/>
    <property type="match status" value="1"/>
</dbReference>
<feature type="transmembrane region" description="Helical" evidence="16">
    <location>
        <begin position="144"/>
        <end position="170"/>
    </location>
</feature>
<keyword evidence="10 15" id="KW-0249">Electron transport</keyword>
<sequence length="520" mass="57061">MAWLNSTNAKEIGTLYLIFAVFAGMIGTAFSVLIRLELSSPGVQYLQGDHQLFNVIISAHAFIMIFFMVMPGLVGGFGNYFLPIHCGSPDMAFPRLNNISFWLLPPALILLLMSSLVENGAGTGWTVYPPLAGIQSHSGGSVDLAIFSLHLAGVSSLLGAINFISTTLNMRTNGMSLHKLPLFVWAIFITAVLLLLALPVLAGAITMLLTDRNFNTSFYDPAGGGDPILYQHLFYILIIPGFGIVSHIVSTFSGKPIFGYIGMVYAMFSIGILGFLVWSHHMFSVGLDVDTRAYFTAATMVIAVPTGIKIFSWIATLYGGSLRYNTPLLFVIGFLTLFTIGGLTGVILSNASLDVAFHDTYYVVAHFHYVLSMGAVFALFAGFYYWTPKIVGRSYSDFLGKIHFWTLFVGVNLTFFPQHFLGMAGMPRRIPDYPDAFAGWNAVSSFGSLISVVATLLFGYIIFDIFQNQEACSNNPWHVPAYFTNEVQLNNEAQTANTLEWTLQSPIPFHAFKMLPTQGS</sequence>